<accession>A0AAV4VCA7</accession>
<protein>
    <submittedName>
        <fullName evidence="1">Uncharacterized protein</fullName>
    </submittedName>
</protein>
<organism evidence="1 2">
    <name type="scientific">Caerostris darwini</name>
    <dbReference type="NCBI Taxonomy" id="1538125"/>
    <lineage>
        <taxon>Eukaryota</taxon>
        <taxon>Metazoa</taxon>
        <taxon>Ecdysozoa</taxon>
        <taxon>Arthropoda</taxon>
        <taxon>Chelicerata</taxon>
        <taxon>Arachnida</taxon>
        <taxon>Araneae</taxon>
        <taxon>Araneomorphae</taxon>
        <taxon>Entelegynae</taxon>
        <taxon>Araneoidea</taxon>
        <taxon>Araneidae</taxon>
        <taxon>Caerostris</taxon>
    </lineage>
</organism>
<comment type="caution">
    <text evidence="1">The sequence shown here is derived from an EMBL/GenBank/DDBJ whole genome shotgun (WGS) entry which is preliminary data.</text>
</comment>
<dbReference type="Proteomes" id="UP001054837">
    <property type="component" value="Unassembled WGS sequence"/>
</dbReference>
<dbReference type="EMBL" id="BPLQ01012749">
    <property type="protein sequence ID" value="GIY67499.1"/>
    <property type="molecule type" value="Genomic_DNA"/>
</dbReference>
<sequence>MTCSRLWAIRGNRCFGNTAWKNNAILSAANQKEITSCAVLYCTVAAKSRGTSAKNIFRGKKILKSLNSHKLKSFKPERRSEMPAALRFQRSRYEDCQEAPVSLDPLTPDHRVVAVYFYSEPPFRRRRRDTRFMGRERGTRHRT</sequence>
<evidence type="ECO:0000313" key="1">
    <source>
        <dbReference type="EMBL" id="GIY67499.1"/>
    </source>
</evidence>
<gene>
    <name evidence="1" type="ORF">CDAR_421861</name>
</gene>
<proteinExistence type="predicted"/>
<reference evidence="1 2" key="1">
    <citation type="submission" date="2021-06" db="EMBL/GenBank/DDBJ databases">
        <title>Caerostris darwini draft genome.</title>
        <authorList>
            <person name="Kono N."/>
            <person name="Arakawa K."/>
        </authorList>
    </citation>
    <scope>NUCLEOTIDE SEQUENCE [LARGE SCALE GENOMIC DNA]</scope>
</reference>
<keyword evidence="2" id="KW-1185">Reference proteome</keyword>
<dbReference type="AlphaFoldDB" id="A0AAV4VCA7"/>
<name>A0AAV4VCA7_9ARAC</name>
<evidence type="ECO:0000313" key="2">
    <source>
        <dbReference type="Proteomes" id="UP001054837"/>
    </source>
</evidence>